<name>A0A1C7M0N4_GRIFR</name>
<dbReference type="EMBL" id="LUGG01000014">
    <property type="protein sequence ID" value="OBZ70472.1"/>
    <property type="molecule type" value="Genomic_DNA"/>
</dbReference>
<sequence>MEEKRLSANILAYHVAHHPGSRVFGHKETKGLKLAEMWVRTVGMGSVGVELSEAERGGRRQALEGQTICEITVDEGEQDRLSQR</sequence>
<evidence type="ECO:0000313" key="2">
    <source>
        <dbReference type="Proteomes" id="UP000092993"/>
    </source>
</evidence>
<dbReference type="AlphaFoldDB" id="A0A1C7M0N4"/>
<keyword evidence="2" id="KW-1185">Reference proteome</keyword>
<dbReference type="OrthoDB" id="2831072at2759"/>
<reference evidence="1 2" key="1">
    <citation type="submission" date="2016-03" db="EMBL/GenBank/DDBJ databases">
        <title>Whole genome sequencing of Grifola frondosa 9006-11.</title>
        <authorList>
            <person name="Min B."/>
            <person name="Park H."/>
            <person name="Kim J.-G."/>
            <person name="Cho H."/>
            <person name="Oh Y.-L."/>
            <person name="Kong W.-S."/>
            <person name="Choi I.-G."/>
        </authorList>
    </citation>
    <scope>NUCLEOTIDE SEQUENCE [LARGE SCALE GENOMIC DNA]</scope>
    <source>
        <strain evidence="1 2">9006-11</strain>
    </source>
</reference>
<gene>
    <name evidence="1" type="ORF">A0H81_09565</name>
</gene>
<dbReference type="STRING" id="5627.A0A1C7M0N4"/>
<organism evidence="1 2">
    <name type="scientific">Grifola frondosa</name>
    <name type="common">Maitake</name>
    <name type="synonym">Polyporus frondosus</name>
    <dbReference type="NCBI Taxonomy" id="5627"/>
    <lineage>
        <taxon>Eukaryota</taxon>
        <taxon>Fungi</taxon>
        <taxon>Dikarya</taxon>
        <taxon>Basidiomycota</taxon>
        <taxon>Agaricomycotina</taxon>
        <taxon>Agaricomycetes</taxon>
        <taxon>Polyporales</taxon>
        <taxon>Grifolaceae</taxon>
        <taxon>Grifola</taxon>
    </lineage>
</organism>
<protein>
    <submittedName>
        <fullName evidence="1">Uncharacterized protein</fullName>
    </submittedName>
</protein>
<dbReference type="Proteomes" id="UP000092993">
    <property type="component" value="Unassembled WGS sequence"/>
</dbReference>
<comment type="caution">
    <text evidence="1">The sequence shown here is derived from an EMBL/GenBank/DDBJ whole genome shotgun (WGS) entry which is preliminary data.</text>
</comment>
<proteinExistence type="predicted"/>
<evidence type="ECO:0000313" key="1">
    <source>
        <dbReference type="EMBL" id="OBZ70472.1"/>
    </source>
</evidence>
<accession>A0A1C7M0N4</accession>